<dbReference type="InterPro" id="IPR005804">
    <property type="entry name" value="FA_desaturase_dom"/>
</dbReference>
<dbReference type="STRING" id="27342.A0A0H2RLL0"/>
<evidence type="ECO:0000256" key="1">
    <source>
        <dbReference type="ARBA" id="ARBA00004141"/>
    </source>
</evidence>
<evidence type="ECO:0000256" key="9">
    <source>
        <dbReference type="SAM" id="MobiDB-lite"/>
    </source>
</evidence>
<dbReference type="PANTHER" id="PTHR12879">
    <property type="entry name" value="SPHINGOLIPID DELTA 4 DESATURASE/C-4 HYDROXYLASE PROTEIN DES2"/>
    <property type="match status" value="1"/>
</dbReference>
<keyword evidence="6 8" id="KW-0443">Lipid metabolism</keyword>
<feature type="transmembrane region" description="Helical" evidence="10">
    <location>
        <begin position="261"/>
        <end position="282"/>
    </location>
</feature>
<feature type="domain" description="Sphingolipid delta4-desaturase N-terminal" evidence="11">
    <location>
        <begin position="56"/>
        <end position="94"/>
    </location>
</feature>
<keyword evidence="13" id="KW-1185">Reference proteome</keyword>
<organism evidence="12 13">
    <name type="scientific">Schizopora paradoxa</name>
    <dbReference type="NCBI Taxonomy" id="27342"/>
    <lineage>
        <taxon>Eukaryota</taxon>
        <taxon>Fungi</taxon>
        <taxon>Dikarya</taxon>
        <taxon>Basidiomycota</taxon>
        <taxon>Agaricomycotina</taxon>
        <taxon>Agaricomycetes</taxon>
        <taxon>Hymenochaetales</taxon>
        <taxon>Schizoporaceae</taxon>
        <taxon>Schizopora</taxon>
    </lineage>
</organism>
<dbReference type="Pfam" id="PF00487">
    <property type="entry name" value="FA_desaturase"/>
    <property type="match status" value="1"/>
</dbReference>
<evidence type="ECO:0000259" key="11">
    <source>
        <dbReference type="SMART" id="SM01269"/>
    </source>
</evidence>
<keyword evidence="4 10" id="KW-1133">Transmembrane helix</keyword>
<keyword evidence="5 8" id="KW-0560">Oxidoreductase</keyword>
<dbReference type="GO" id="GO:0016020">
    <property type="term" value="C:membrane"/>
    <property type="evidence" value="ECO:0007669"/>
    <property type="project" value="UniProtKB-SubCell"/>
</dbReference>
<dbReference type="PIRSF" id="PIRSF017228">
    <property type="entry name" value="Sphnglp_dlt4_des"/>
    <property type="match status" value="1"/>
</dbReference>
<reference evidence="12 13" key="1">
    <citation type="submission" date="2015-04" db="EMBL/GenBank/DDBJ databases">
        <title>Complete genome sequence of Schizopora paradoxa KUC8140, a cosmopolitan wood degrader in East Asia.</title>
        <authorList>
            <consortium name="DOE Joint Genome Institute"/>
            <person name="Min B."/>
            <person name="Park H."/>
            <person name="Jang Y."/>
            <person name="Kim J.-J."/>
            <person name="Kim K.H."/>
            <person name="Pangilinan J."/>
            <person name="Lipzen A."/>
            <person name="Riley R."/>
            <person name="Grigoriev I.V."/>
            <person name="Spatafora J.W."/>
            <person name="Choi I.-G."/>
        </authorList>
    </citation>
    <scope>NUCLEOTIDE SEQUENCE [LARGE SCALE GENOMIC DNA]</scope>
    <source>
        <strain evidence="12 13">KUC8140</strain>
    </source>
</reference>
<comment type="catalytic activity">
    <reaction evidence="8">
        <text>an N-acylsphinganine + 2 Fe(II)-[cytochrome b5] + O2 + 2 H(+) = an N-acylsphing-4-enine + 2 Fe(III)-[cytochrome b5] + 2 H2O</text>
        <dbReference type="Rhea" id="RHEA:46544"/>
        <dbReference type="Rhea" id="RHEA-COMP:10438"/>
        <dbReference type="Rhea" id="RHEA-COMP:10439"/>
        <dbReference type="ChEBI" id="CHEBI:15377"/>
        <dbReference type="ChEBI" id="CHEBI:15378"/>
        <dbReference type="ChEBI" id="CHEBI:15379"/>
        <dbReference type="ChEBI" id="CHEBI:29033"/>
        <dbReference type="ChEBI" id="CHEBI:29034"/>
        <dbReference type="ChEBI" id="CHEBI:31488"/>
        <dbReference type="ChEBI" id="CHEBI:52639"/>
        <dbReference type="EC" id="1.14.19.17"/>
    </reaction>
</comment>
<feature type="transmembrane region" description="Helical" evidence="10">
    <location>
        <begin position="96"/>
        <end position="112"/>
    </location>
</feature>
<feature type="region of interest" description="Disordered" evidence="9">
    <location>
        <begin position="32"/>
        <end position="57"/>
    </location>
</feature>
<comment type="pathway">
    <text evidence="8">Lipid metabolism; sphingolipid metabolism.</text>
</comment>
<dbReference type="InterPro" id="IPR011388">
    <property type="entry name" value="DES1/DES2"/>
</dbReference>
<dbReference type="AlphaFoldDB" id="A0A0H2RLL0"/>
<dbReference type="InterPro" id="IPR013866">
    <property type="entry name" value="Sphingolipid_d4-desaturase_N"/>
</dbReference>
<dbReference type="InParanoid" id="A0A0H2RLL0"/>
<evidence type="ECO:0000256" key="6">
    <source>
        <dbReference type="ARBA" id="ARBA00023098"/>
    </source>
</evidence>
<dbReference type="Proteomes" id="UP000053477">
    <property type="component" value="Unassembled WGS sequence"/>
</dbReference>
<evidence type="ECO:0000256" key="3">
    <source>
        <dbReference type="ARBA" id="ARBA00022692"/>
    </source>
</evidence>
<keyword evidence="3 10" id="KW-0812">Transmembrane</keyword>
<evidence type="ECO:0000256" key="2">
    <source>
        <dbReference type="ARBA" id="ARBA00006146"/>
    </source>
</evidence>
<dbReference type="Pfam" id="PF08557">
    <property type="entry name" value="Lipid_DES"/>
    <property type="match status" value="1"/>
</dbReference>
<evidence type="ECO:0000256" key="10">
    <source>
        <dbReference type="SAM" id="Phobius"/>
    </source>
</evidence>
<evidence type="ECO:0000256" key="7">
    <source>
        <dbReference type="ARBA" id="ARBA00023136"/>
    </source>
</evidence>
<dbReference type="GO" id="GO:0046513">
    <property type="term" value="P:ceramide biosynthetic process"/>
    <property type="evidence" value="ECO:0007669"/>
    <property type="project" value="TreeGrafter"/>
</dbReference>
<feature type="transmembrane region" description="Helical" evidence="10">
    <location>
        <begin position="199"/>
        <end position="223"/>
    </location>
</feature>
<feature type="transmembrane region" description="Helical" evidence="10">
    <location>
        <begin position="235"/>
        <end position="255"/>
    </location>
</feature>
<dbReference type="OrthoDB" id="200948at2759"/>
<dbReference type="EMBL" id="KQ086273">
    <property type="protein sequence ID" value="KLO05721.1"/>
    <property type="molecule type" value="Genomic_DNA"/>
</dbReference>
<name>A0A0H2RLL0_9AGAM</name>
<dbReference type="UniPathway" id="UPA00222"/>
<dbReference type="PANTHER" id="PTHR12879:SF8">
    <property type="entry name" value="SPHINGOLIPID DELTA(4)-DESATURASE DES1"/>
    <property type="match status" value="1"/>
</dbReference>
<gene>
    <name evidence="12" type="ORF">SCHPADRAFT_1002736</name>
</gene>
<dbReference type="SMART" id="SM01269">
    <property type="entry name" value="Lipid_DES"/>
    <property type="match status" value="1"/>
</dbReference>
<comment type="similarity">
    <text evidence="2 8">Belongs to the fatty acid desaturase type 1 family. DEGS subfamily.</text>
</comment>
<evidence type="ECO:0000256" key="8">
    <source>
        <dbReference type="PIRNR" id="PIRNR017228"/>
    </source>
</evidence>
<sequence>MLEVREKTAQDGGKGKLDFSYFGGAESLAEGRSPRRTVVESPSAKDDGKQYPGPPQDPNDFLWLMTEEPHRSRRHAILKVHPEVVKLMGHEPLTKWIVLGVVAIQLATAYLLRSTRPLSFQFLLCAYLIGGTANQNLFLAIHEITHNLAFKGIKPNKLLAIFANLPIGIPYCVTFKKYHIEHHKNLGEEGVDTDLPTQLELLCLNNVLGKAFFATFQIFFYALRPGLVRAQRLTGWHFLNIAIQLIFDYLFLQYLGVRALLYLLFSSFFAGSLHPCAGHFIAEHYLWDGLDQETYSYYGPLNTLTYNVGYHNEHHDFPSVPWTRLPALKKLAPEFYDTLPSHPSWTMIIVNFILDKEVGIFARAKRRGRGTPASQAPSVDKVEGR</sequence>
<evidence type="ECO:0000256" key="5">
    <source>
        <dbReference type="ARBA" id="ARBA00023002"/>
    </source>
</evidence>
<accession>A0A0H2RLL0</accession>
<keyword evidence="7 8" id="KW-0472">Membrane</keyword>
<evidence type="ECO:0000313" key="12">
    <source>
        <dbReference type="EMBL" id="KLO05721.1"/>
    </source>
</evidence>
<comment type="subcellular location">
    <subcellularLocation>
        <location evidence="1">Membrane</location>
        <topology evidence="1">Multi-pass membrane protein</topology>
    </subcellularLocation>
</comment>
<feature type="transmembrane region" description="Helical" evidence="10">
    <location>
        <begin position="158"/>
        <end position="179"/>
    </location>
</feature>
<evidence type="ECO:0000313" key="13">
    <source>
        <dbReference type="Proteomes" id="UP000053477"/>
    </source>
</evidence>
<evidence type="ECO:0000256" key="4">
    <source>
        <dbReference type="ARBA" id="ARBA00022989"/>
    </source>
</evidence>
<dbReference type="GO" id="GO:0042284">
    <property type="term" value="F:sphingolipid delta-4 desaturase activity"/>
    <property type="evidence" value="ECO:0007669"/>
    <property type="project" value="UniProtKB-UniRule"/>
</dbReference>
<dbReference type="CDD" id="cd03508">
    <property type="entry name" value="Delta4-sphingolipid-FADS-like"/>
    <property type="match status" value="1"/>
</dbReference>
<keyword evidence="8" id="KW-0746">Sphingolipid metabolism</keyword>
<dbReference type="FunCoup" id="A0A0H2RLL0">
    <property type="interactions" value="98"/>
</dbReference>
<protein>
    <recommendedName>
        <fullName evidence="8">Sphingolipid delta(4)-desaturase</fullName>
        <ecNumber evidence="8">1.14.19.17</ecNumber>
    </recommendedName>
</protein>
<proteinExistence type="inferred from homology"/>
<comment type="function">
    <text evidence="8">Delta(4)-fatty-acid desaturase which introduces a double bond at the 4-position in the long-chain base (LCB) of ceramides.</text>
</comment>
<dbReference type="EC" id="1.14.19.17" evidence="8"/>